<dbReference type="InterPro" id="IPR006528">
    <property type="entry name" value="Phage_head_morphogenesis_dom"/>
</dbReference>
<reference evidence="2" key="1">
    <citation type="journal article" date="2021" name="Proc. Natl. Acad. Sci. U.S.A.">
        <title>A Catalog of Tens of Thousands of Viruses from Human Metagenomes Reveals Hidden Associations with Chronic Diseases.</title>
        <authorList>
            <person name="Tisza M.J."/>
            <person name="Buck C.B."/>
        </authorList>
    </citation>
    <scope>NUCLEOTIDE SEQUENCE</scope>
    <source>
        <strain evidence="2">CtS1E53</strain>
    </source>
</reference>
<proteinExistence type="predicted"/>
<feature type="domain" description="Phage head morphogenesis" evidence="1">
    <location>
        <begin position="163"/>
        <end position="282"/>
    </location>
</feature>
<evidence type="ECO:0000313" key="2">
    <source>
        <dbReference type="EMBL" id="DAD80622.1"/>
    </source>
</evidence>
<evidence type="ECO:0000259" key="1">
    <source>
        <dbReference type="Pfam" id="PF04233"/>
    </source>
</evidence>
<protein>
    <submittedName>
        <fullName evidence="2">Minor capsid protein</fullName>
    </submittedName>
</protein>
<dbReference type="Pfam" id="PF04233">
    <property type="entry name" value="Phage_Mu_F"/>
    <property type="match status" value="1"/>
</dbReference>
<organism evidence="2">
    <name type="scientific">Siphoviridae sp. ctS1E53</name>
    <dbReference type="NCBI Taxonomy" id="2826340"/>
    <lineage>
        <taxon>Viruses</taxon>
        <taxon>Duplodnaviria</taxon>
        <taxon>Heunggongvirae</taxon>
        <taxon>Uroviricota</taxon>
        <taxon>Caudoviricetes</taxon>
    </lineage>
</organism>
<dbReference type="EMBL" id="BK014885">
    <property type="protein sequence ID" value="DAD80622.1"/>
    <property type="molecule type" value="Genomic_DNA"/>
</dbReference>
<accession>A0A8S5MEE7</accession>
<sequence length="401" mass="46678">MDKALRASDKLEKALQKRIESVYGDALKQAVKSCERFLRKIRDVDEGKIKPPAYYDTPEKVLKWRRGFTRELLRRENVVKNIEKAIQQAGAEVEPIMRETVANVYHVNRLYTAELVDQQAGVNLSYSVPTTAQAEIILTDRQPPMSKIAYQNLREAPAMMRRLQNEMTQAVMLGEDQKKLIHRIRNVMGNSAYCAKRIAQTERNRVQSQARSDTIHEAEQMGINMRKRWSTRMVNSRESHIELNGKEIDASEKFRTILGSVMDYPGDPNGKAGDVINCHCVLVPVVLPPEEKRKESTENLENTGKHGIMKLDLQKFSNSKEKDLQRQKTASIRKSIQTFDKRIAEHQEKIRYPENTVSNWTDKEPQEQEGLKRHWKKEIENFKESRLRRIEELKKRGDYYE</sequence>
<name>A0A8S5MEE7_9CAUD</name>